<dbReference type="RefSeq" id="WP_120746142.1">
    <property type="nucleotide sequence ID" value="NZ_RBAH01000003.1"/>
</dbReference>
<dbReference type="GO" id="GO:0006260">
    <property type="term" value="P:DNA replication"/>
    <property type="evidence" value="ECO:0007669"/>
    <property type="project" value="UniProtKB-KW"/>
</dbReference>
<name>A0A3B0CK39_9BACL</name>
<dbReference type="Gene3D" id="1.10.287.110">
    <property type="entry name" value="DnaJ domain"/>
    <property type="match status" value="1"/>
</dbReference>
<dbReference type="SMART" id="SM00271">
    <property type="entry name" value="DnaJ"/>
    <property type="match status" value="1"/>
</dbReference>
<organism evidence="4 5">
    <name type="scientific">Paenibacillus ginsengarvi</name>
    <dbReference type="NCBI Taxonomy" id="400777"/>
    <lineage>
        <taxon>Bacteria</taxon>
        <taxon>Bacillati</taxon>
        <taxon>Bacillota</taxon>
        <taxon>Bacilli</taxon>
        <taxon>Bacillales</taxon>
        <taxon>Paenibacillaceae</taxon>
        <taxon>Paenibacillus</taxon>
    </lineage>
</organism>
<keyword evidence="1" id="KW-0235">DNA replication</keyword>
<keyword evidence="2" id="KW-0346">Stress response</keyword>
<dbReference type="InterPro" id="IPR001623">
    <property type="entry name" value="DnaJ_domain"/>
</dbReference>
<evidence type="ECO:0000259" key="3">
    <source>
        <dbReference type="PROSITE" id="PS50076"/>
    </source>
</evidence>
<dbReference type="SUPFAM" id="SSF46565">
    <property type="entry name" value="Chaperone J-domain"/>
    <property type="match status" value="1"/>
</dbReference>
<dbReference type="PROSITE" id="PS50076">
    <property type="entry name" value="DNAJ_2"/>
    <property type="match status" value="1"/>
</dbReference>
<accession>A0A3B0CK39</accession>
<reference evidence="4 5" key="1">
    <citation type="journal article" date="2007" name="Int. J. Syst. Evol. Microbiol.">
        <title>Paenibacillus ginsengarvi sp. nov., isolated from soil from ginseng cultivation.</title>
        <authorList>
            <person name="Yoon M.H."/>
            <person name="Ten L.N."/>
            <person name="Im W.T."/>
        </authorList>
    </citation>
    <scope>NUCLEOTIDE SEQUENCE [LARGE SCALE GENOMIC DNA]</scope>
    <source>
        <strain evidence="4 5">KCTC 13059</strain>
    </source>
</reference>
<dbReference type="InterPro" id="IPR036869">
    <property type="entry name" value="J_dom_sf"/>
</dbReference>
<dbReference type="Pfam" id="PF00226">
    <property type="entry name" value="DnaJ"/>
    <property type="match status" value="1"/>
</dbReference>
<comment type="caution">
    <text evidence="4">The sequence shown here is derived from an EMBL/GenBank/DDBJ whole genome shotgun (WGS) entry which is preliminary data.</text>
</comment>
<proteinExistence type="predicted"/>
<sequence length="152" mass="17997">MADNPIRLDEIKRKVRKLKKLEVRIRFNGINQPEKNLIWDNFFKLSDTSNSKAKYSLQLLASMSHEEYMNVVNEYVSLIYFELYKESGMISESGIYDPVILSRLDLPFHADETSIKKRFRELAKKYHPDAGGDAAMFMELMDHYRKLLRNRE</sequence>
<evidence type="ECO:0000313" key="5">
    <source>
        <dbReference type="Proteomes" id="UP000282311"/>
    </source>
</evidence>
<dbReference type="OrthoDB" id="9779889at2"/>
<evidence type="ECO:0000313" key="4">
    <source>
        <dbReference type="EMBL" id="RKN85773.1"/>
    </source>
</evidence>
<feature type="domain" description="J" evidence="3">
    <location>
        <begin position="94"/>
        <end position="152"/>
    </location>
</feature>
<dbReference type="CDD" id="cd06257">
    <property type="entry name" value="DnaJ"/>
    <property type="match status" value="1"/>
</dbReference>
<evidence type="ECO:0000256" key="2">
    <source>
        <dbReference type="ARBA" id="ARBA00023016"/>
    </source>
</evidence>
<evidence type="ECO:0000256" key="1">
    <source>
        <dbReference type="ARBA" id="ARBA00022705"/>
    </source>
</evidence>
<dbReference type="AlphaFoldDB" id="A0A3B0CK39"/>
<gene>
    <name evidence="4" type="ORF">D7M11_05385</name>
</gene>
<dbReference type="Proteomes" id="UP000282311">
    <property type="component" value="Unassembled WGS sequence"/>
</dbReference>
<dbReference type="EMBL" id="RBAH01000003">
    <property type="protein sequence ID" value="RKN85773.1"/>
    <property type="molecule type" value="Genomic_DNA"/>
</dbReference>
<protein>
    <submittedName>
        <fullName evidence="4">J domain-containing protein</fullName>
    </submittedName>
</protein>
<keyword evidence="5" id="KW-1185">Reference proteome</keyword>